<evidence type="ECO:0000313" key="2">
    <source>
        <dbReference type="EMBL" id="EFX92629.1"/>
    </source>
</evidence>
<protein>
    <recommendedName>
        <fullName evidence="1">Antitoxin SocA-like Panacea domain-containing protein</fullName>
    </recommendedName>
</protein>
<dbReference type="AlphaFoldDB" id="E8KEQ4"/>
<gene>
    <name evidence="2" type="ORF">HMPREF0027_0321</name>
</gene>
<keyword evidence="3" id="KW-1185">Reference proteome</keyword>
<dbReference type="RefSeq" id="WP_005621546.1">
    <property type="nucleotide sequence ID" value="NZ_GL831080.1"/>
</dbReference>
<accession>E8KEQ4</accession>
<dbReference type="Pfam" id="PF13274">
    <property type="entry name" value="SocA_Panacea"/>
    <property type="match status" value="1"/>
</dbReference>
<dbReference type="InterPro" id="IPR025272">
    <property type="entry name" value="SocA_Panacea"/>
</dbReference>
<name>E8KEQ4_9PAST</name>
<dbReference type="Proteomes" id="UP000005467">
    <property type="component" value="Unassembled WGS sequence"/>
</dbReference>
<evidence type="ECO:0000259" key="1">
    <source>
        <dbReference type="Pfam" id="PF13274"/>
    </source>
</evidence>
<dbReference type="EMBL" id="AEVG01000024">
    <property type="protein sequence ID" value="EFX92629.1"/>
    <property type="molecule type" value="Genomic_DNA"/>
</dbReference>
<dbReference type="HOGENOM" id="CLU_110683_1_1_6"/>
<evidence type="ECO:0000313" key="3">
    <source>
        <dbReference type="Proteomes" id="UP000005467"/>
    </source>
</evidence>
<organism evidence="2 3">
    <name type="scientific">Actinobacillus ureae ATCC 25976</name>
    <dbReference type="NCBI Taxonomy" id="887324"/>
    <lineage>
        <taxon>Bacteria</taxon>
        <taxon>Pseudomonadati</taxon>
        <taxon>Pseudomonadota</taxon>
        <taxon>Gammaproteobacteria</taxon>
        <taxon>Pasteurellales</taxon>
        <taxon>Pasteurellaceae</taxon>
        <taxon>Actinobacillus</taxon>
    </lineage>
</organism>
<reference evidence="2 3" key="1">
    <citation type="submission" date="2011-01" db="EMBL/GenBank/DDBJ databases">
        <authorList>
            <person name="Muzny D."/>
            <person name="Qin X."/>
            <person name="Deng J."/>
            <person name="Jiang H."/>
            <person name="Liu Y."/>
            <person name="Qu J."/>
            <person name="Song X.-Z."/>
            <person name="Zhang L."/>
            <person name="Thornton R."/>
            <person name="Coyle M."/>
            <person name="Francisco L."/>
            <person name="Jackson L."/>
            <person name="Javaid M."/>
            <person name="Korchina V."/>
            <person name="Kovar C."/>
            <person name="Mata R."/>
            <person name="Mathew T."/>
            <person name="Ngo R."/>
            <person name="Nguyen L."/>
            <person name="Nguyen N."/>
            <person name="Okwuonu G."/>
            <person name="Ongeri F."/>
            <person name="Pham C."/>
            <person name="Simmons D."/>
            <person name="Wilczek-Boney K."/>
            <person name="Hale W."/>
            <person name="Jakkamsetti A."/>
            <person name="Pham P."/>
            <person name="Ruth R."/>
            <person name="San Lucas F."/>
            <person name="Warren J."/>
            <person name="Zhang J."/>
            <person name="Zhao Z."/>
            <person name="Zhou C."/>
            <person name="Zhu D."/>
            <person name="Lee S."/>
            <person name="Bess C."/>
            <person name="Blankenburg K."/>
            <person name="Forbes L."/>
            <person name="Fu Q."/>
            <person name="Gubbala S."/>
            <person name="Hirani K."/>
            <person name="Jayaseelan J.C."/>
            <person name="Lara F."/>
            <person name="Munidasa M."/>
            <person name="Palculict T."/>
            <person name="Patil S."/>
            <person name="Pu L.-L."/>
            <person name="Saada N."/>
            <person name="Tang L."/>
            <person name="Weissenberger G."/>
            <person name="Zhu Y."/>
            <person name="Hemphill L."/>
            <person name="Shang Y."/>
            <person name="Youmans B."/>
            <person name="Ayvaz T."/>
            <person name="Ross M."/>
            <person name="Santibanez J."/>
            <person name="Aqrawi P."/>
            <person name="Gross S."/>
            <person name="Joshi V."/>
            <person name="Fowler G."/>
            <person name="Nazareth L."/>
            <person name="Reid J."/>
            <person name="Worley K."/>
            <person name="Petrosino J."/>
            <person name="Highlander S."/>
            <person name="Gibbs R."/>
        </authorList>
    </citation>
    <scope>NUCLEOTIDE SEQUENCE [LARGE SCALE GENOMIC DNA]</scope>
    <source>
        <strain evidence="2 3">ATCC 25976</strain>
    </source>
</reference>
<proteinExistence type="predicted"/>
<feature type="domain" description="Antitoxin SocA-like Panacea" evidence="1">
    <location>
        <begin position="31"/>
        <end position="129"/>
    </location>
</feature>
<sequence length="148" mass="17255">MAYSAMQIANAFIRKAQETPNELPNLTPMKLQKLMFFAQSWYIKKLRARLIDDNFMRWPYGPVIPSIYYEFKDNGGGNIEVPSKNIFGTPFDSQLEARDEYFLDEIIHVYGGFDGWTLSDMTHQEGTAWRKRPVGTVMTDQELFDRKV</sequence>
<comment type="caution">
    <text evidence="2">The sequence shown here is derived from an EMBL/GenBank/DDBJ whole genome shotgun (WGS) entry which is preliminary data.</text>
</comment>